<sequence length="251" mass="26975">MKHHKYRSAAFTLIELLVVIAIIAILAAILFPVFAKAREKARQTTCLSNEKQIGLGFLQYIQDFDERFPLSVVSTVSPPPPGLAVGWADAIQPYIKSRPIFQCPSEPFPANDVAQNAGYTDYWMNKNAGDGDQTYPLCNNPSLTIMIGEGGAFNGTIIANSTARFRTNGCNGAGDASATGLNRYQPVCPSPGLATNLGGGGLRHTDGANYGFVDGHARWIKNSTAQISARIWNGLTPFSQSGSDPTLHLKD</sequence>
<organism evidence="1 2">
    <name type="scientific">Capsulimonas corticalis</name>
    <dbReference type="NCBI Taxonomy" id="2219043"/>
    <lineage>
        <taxon>Bacteria</taxon>
        <taxon>Bacillati</taxon>
        <taxon>Armatimonadota</taxon>
        <taxon>Armatimonadia</taxon>
        <taxon>Capsulimonadales</taxon>
        <taxon>Capsulimonadaceae</taxon>
        <taxon>Capsulimonas</taxon>
    </lineage>
</organism>
<accession>A0A402CTZ9</accession>
<dbReference type="OrthoDB" id="255848at2"/>
<name>A0A402CTZ9_9BACT</name>
<dbReference type="Gene3D" id="3.30.700.10">
    <property type="entry name" value="Glycoprotein, Type 4 Pilin"/>
    <property type="match status" value="1"/>
</dbReference>
<protein>
    <submittedName>
        <fullName evidence="1">Uncharacterized protein</fullName>
    </submittedName>
</protein>
<keyword evidence="2" id="KW-1185">Reference proteome</keyword>
<dbReference type="Pfam" id="PF07596">
    <property type="entry name" value="SBP_bac_10"/>
    <property type="match status" value="1"/>
</dbReference>
<dbReference type="InterPro" id="IPR011453">
    <property type="entry name" value="DUF1559"/>
</dbReference>
<reference evidence="1 2" key="1">
    <citation type="journal article" date="2019" name="Int. J. Syst. Evol. Microbiol.">
        <title>Capsulimonas corticalis gen. nov., sp. nov., an aerobic capsulated bacterium, of a novel bacterial order, Capsulimonadales ord. nov., of the class Armatimonadia of the phylum Armatimonadetes.</title>
        <authorList>
            <person name="Li J."/>
            <person name="Kudo C."/>
            <person name="Tonouchi A."/>
        </authorList>
    </citation>
    <scope>NUCLEOTIDE SEQUENCE [LARGE SCALE GENOMIC DNA]</scope>
    <source>
        <strain evidence="1 2">AX-7</strain>
    </source>
</reference>
<dbReference type="RefSeq" id="WP_119320845.1">
    <property type="nucleotide sequence ID" value="NZ_AP025739.1"/>
</dbReference>
<evidence type="ECO:0000313" key="2">
    <source>
        <dbReference type="Proteomes" id="UP000287394"/>
    </source>
</evidence>
<dbReference type="NCBIfam" id="TIGR04294">
    <property type="entry name" value="pre_pil_HX9DG"/>
    <property type="match status" value="1"/>
</dbReference>
<evidence type="ECO:0000313" key="1">
    <source>
        <dbReference type="EMBL" id="BDI28785.1"/>
    </source>
</evidence>
<dbReference type="Proteomes" id="UP000287394">
    <property type="component" value="Chromosome"/>
</dbReference>
<dbReference type="EMBL" id="AP025739">
    <property type="protein sequence ID" value="BDI28785.1"/>
    <property type="molecule type" value="Genomic_DNA"/>
</dbReference>
<dbReference type="InterPro" id="IPR045584">
    <property type="entry name" value="Pilin-like"/>
</dbReference>
<dbReference type="KEGG" id="ccot:CCAX7_008360"/>
<gene>
    <name evidence="1" type="ORF">CCAX7_008360</name>
</gene>
<dbReference type="InterPro" id="IPR027558">
    <property type="entry name" value="Pre_pil_HX9DG_C"/>
</dbReference>
<dbReference type="InterPro" id="IPR012902">
    <property type="entry name" value="N_methyl_site"/>
</dbReference>
<dbReference type="Pfam" id="PF07963">
    <property type="entry name" value="N_methyl"/>
    <property type="match status" value="1"/>
</dbReference>
<proteinExistence type="predicted"/>
<dbReference type="PANTHER" id="PTHR30093:SF2">
    <property type="entry name" value="TYPE II SECRETION SYSTEM PROTEIN H"/>
    <property type="match status" value="1"/>
</dbReference>
<dbReference type="AlphaFoldDB" id="A0A402CTZ9"/>
<dbReference type="SUPFAM" id="SSF54523">
    <property type="entry name" value="Pili subunits"/>
    <property type="match status" value="1"/>
</dbReference>
<dbReference type="NCBIfam" id="TIGR02532">
    <property type="entry name" value="IV_pilin_GFxxxE"/>
    <property type="match status" value="1"/>
</dbReference>
<dbReference type="PANTHER" id="PTHR30093">
    <property type="entry name" value="GENERAL SECRETION PATHWAY PROTEIN G"/>
    <property type="match status" value="1"/>
</dbReference>